<keyword evidence="2" id="KW-0472">Membrane</keyword>
<sequence>MTHPVPEDDGNDDSASDERGGGVADVPVAGSVEAFIERLLDPSVLAARRLSAGLTPAWRKVSGPEPRWQVSLVLAVAIVLQILLPRHLTISPHWLLPAVQGLLLVSLLTLNPAGKRRSSSSLRTFELIMIAVVSLANAISALLLIRGLLRGTEGSDAIGLLKNGGAIWVTNMIAFGLWYWQMDRGGPAERAKATREFPDFLFPQMQSHELAPRDWHSSFIDYLYVSFTNATAFSPTDVLPLTPRAKLMMMLQTVVSLCTIALVIARAVNILK</sequence>
<dbReference type="EMBL" id="CAEZXM010000075">
    <property type="protein sequence ID" value="CAB4686878.1"/>
    <property type="molecule type" value="Genomic_DNA"/>
</dbReference>
<dbReference type="AlphaFoldDB" id="A0A6J6NPY8"/>
<evidence type="ECO:0000256" key="1">
    <source>
        <dbReference type="SAM" id="MobiDB-lite"/>
    </source>
</evidence>
<keyword evidence="2" id="KW-0812">Transmembrane</keyword>
<feature type="region of interest" description="Disordered" evidence="1">
    <location>
        <begin position="1"/>
        <end position="23"/>
    </location>
</feature>
<feature type="transmembrane region" description="Helical" evidence="2">
    <location>
        <begin position="68"/>
        <end position="88"/>
    </location>
</feature>
<reference evidence="3" key="1">
    <citation type="submission" date="2020-05" db="EMBL/GenBank/DDBJ databases">
        <authorList>
            <person name="Chiriac C."/>
            <person name="Salcher M."/>
            <person name="Ghai R."/>
            <person name="Kavagutti S V."/>
        </authorList>
    </citation>
    <scope>NUCLEOTIDE SEQUENCE</scope>
</reference>
<keyword evidence="2" id="KW-1133">Transmembrane helix</keyword>
<feature type="transmembrane region" description="Helical" evidence="2">
    <location>
        <begin position="125"/>
        <end position="145"/>
    </location>
</feature>
<dbReference type="SUPFAM" id="SSF81324">
    <property type="entry name" value="Voltage-gated potassium channels"/>
    <property type="match status" value="1"/>
</dbReference>
<protein>
    <submittedName>
        <fullName evidence="3">Unannotated protein</fullName>
    </submittedName>
</protein>
<feature type="transmembrane region" description="Helical" evidence="2">
    <location>
        <begin position="165"/>
        <end position="182"/>
    </location>
</feature>
<dbReference type="Gene3D" id="1.10.287.70">
    <property type="match status" value="1"/>
</dbReference>
<evidence type="ECO:0000313" key="3">
    <source>
        <dbReference type="EMBL" id="CAB4686878.1"/>
    </source>
</evidence>
<name>A0A6J6NPY8_9ZZZZ</name>
<feature type="transmembrane region" description="Helical" evidence="2">
    <location>
        <begin position="247"/>
        <end position="268"/>
    </location>
</feature>
<organism evidence="3">
    <name type="scientific">freshwater metagenome</name>
    <dbReference type="NCBI Taxonomy" id="449393"/>
    <lineage>
        <taxon>unclassified sequences</taxon>
        <taxon>metagenomes</taxon>
        <taxon>ecological metagenomes</taxon>
    </lineage>
</organism>
<gene>
    <name evidence="3" type="ORF">UFOPK2366_00530</name>
</gene>
<accession>A0A6J6NPY8</accession>
<feature type="transmembrane region" description="Helical" evidence="2">
    <location>
        <begin position="94"/>
        <end position="113"/>
    </location>
</feature>
<proteinExistence type="predicted"/>
<evidence type="ECO:0000256" key="2">
    <source>
        <dbReference type="SAM" id="Phobius"/>
    </source>
</evidence>